<evidence type="ECO:0000256" key="1">
    <source>
        <dbReference type="SAM" id="Phobius"/>
    </source>
</evidence>
<dbReference type="AlphaFoldDB" id="D6TPJ3"/>
<keyword evidence="3" id="KW-1185">Reference proteome</keyword>
<proteinExistence type="predicted"/>
<feature type="transmembrane region" description="Helical" evidence="1">
    <location>
        <begin position="12"/>
        <end position="35"/>
    </location>
</feature>
<name>D6TPJ3_KTERA</name>
<dbReference type="STRING" id="485913.Krac_6832"/>
<dbReference type="Proteomes" id="UP000004508">
    <property type="component" value="Unassembled WGS sequence"/>
</dbReference>
<keyword evidence="1" id="KW-0812">Transmembrane</keyword>
<protein>
    <recommendedName>
        <fullName evidence="4">Transmembrane protein</fullName>
    </recommendedName>
</protein>
<comment type="caution">
    <text evidence="2">The sequence shown here is derived from an EMBL/GenBank/DDBJ whole genome shotgun (WGS) entry which is preliminary data.</text>
</comment>
<evidence type="ECO:0008006" key="4">
    <source>
        <dbReference type="Google" id="ProtNLM"/>
    </source>
</evidence>
<keyword evidence="1" id="KW-0472">Membrane</keyword>
<evidence type="ECO:0000313" key="3">
    <source>
        <dbReference type="Proteomes" id="UP000004508"/>
    </source>
</evidence>
<evidence type="ECO:0000313" key="2">
    <source>
        <dbReference type="EMBL" id="EFH85607.1"/>
    </source>
</evidence>
<keyword evidence="1" id="KW-1133">Transmembrane helix</keyword>
<dbReference type="InParanoid" id="D6TPJ3"/>
<sequence>MVEGSISFEDNMLSLFGGLYLFFCFLAIAGPISLAKGTPRTLWLLRLMVRGQKVMGEVVKVHTSRVTSNGWLLCSHTMGNWLIVRMNVFMLH</sequence>
<gene>
    <name evidence="2" type="ORF">Krac_6832</name>
</gene>
<dbReference type="EMBL" id="ADVG01000002">
    <property type="protein sequence ID" value="EFH85607.1"/>
    <property type="molecule type" value="Genomic_DNA"/>
</dbReference>
<accession>D6TPJ3</accession>
<reference evidence="2 3" key="1">
    <citation type="journal article" date="2011" name="Stand. Genomic Sci.">
        <title>Non-contiguous finished genome sequence and contextual data of the filamentous soil bacterium Ktedonobacter racemifer type strain (SOSP1-21).</title>
        <authorList>
            <person name="Chang Y.J."/>
            <person name="Land M."/>
            <person name="Hauser L."/>
            <person name="Chertkov O."/>
            <person name="Del Rio T.G."/>
            <person name="Nolan M."/>
            <person name="Copeland A."/>
            <person name="Tice H."/>
            <person name="Cheng J.F."/>
            <person name="Lucas S."/>
            <person name="Han C."/>
            <person name="Goodwin L."/>
            <person name="Pitluck S."/>
            <person name="Ivanova N."/>
            <person name="Ovchinikova G."/>
            <person name="Pati A."/>
            <person name="Chen A."/>
            <person name="Palaniappan K."/>
            <person name="Mavromatis K."/>
            <person name="Liolios K."/>
            <person name="Brettin T."/>
            <person name="Fiebig A."/>
            <person name="Rohde M."/>
            <person name="Abt B."/>
            <person name="Goker M."/>
            <person name="Detter J.C."/>
            <person name="Woyke T."/>
            <person name="Bristow J."/>
            <person name="Eisen J.A."/>
            <person name="Markowitz V."/>
            <person name="Hugenholtz P."/>
            <person name="Kyrpides N.C."/>
            <person name="Klenk H.P."/>
            <person name="Lapidus A."/>
        </authorList>
    </citation>
    <scope>NUCLEOTIDE SEQUENCE [LARGE SCALE GENOMIC DNA]</scope>
    <source>
        <strain evidence="3">DSM 44963</strain>
    </source>
</reference>
<organism evidence="2 3">
    <name type="scientific">Ktedonobacter racemifer DSM 44963</name>
    <dbReference type="NCBI Taxonomy" id="485913"/>
    <lineage>
        <taxon>Bacteria</taxon>
        <taxon>Bacillati</taxon>
        <taxon>Chloroflexota</taxon>
        <taxon>Ktedonobacteria</taxon>
        <taxon>Ktedonobacterales</taxon>
        <taxon>Ktedonobacteraceae</taxon>
        <taxon>Ktedonobacter</taxon>
    </lineage>
</organism>